<dbReference type="InterPro" id="IPR038414">
    <property type="entry name" value="CcoP_N_sf"/>
</dbReference>
<keyword evidence="6 19" id="KW-0997">Cell inner membrane</keyword>
<evidence type="ECO:0000256" key="17">
    <source>
        <dbReference type="ARBA" id="ARBA00023065"/>
    </source>
</evidence>
<evidence type="ECO:0000256" key="6">
    <source>
        <dbReference type="ARBA" id="ARBA00022519"/>
    </source>
</evidence>
<evidence type="ECO:0000313" key="23">
    <source>
        <dbReference type="Proteomes" id="UP000681317"/>
    </source>
</evidence>
<dbReference type="Gene3D" id="6.10.280.130">
    <property type="match status" value="1"/>
</dbReference>
<evidence type="ECO:0000256" key="18">
    <source>
        <dbReference type="ARBA" id="ARBA00023136"/>
    </source>
</evidence>
<comment type="subcellular location">
    <subcellularLocation>
        <location evidence="1 19">Cell inner membrane</location>
    </subcellularLocation>
</comment>
<evidence type="ECO:0000256" key="14">
    <source>
        <dbReference type="ARBA" id="ARBA00022989"/>
    </source>
</evidence>
<dbReference type="Gene3D" id="1.10.760.10">
    <property type="entry name" value="Cytochrome c-like domain"/>
    <property type="match status" value="2"/>
</dbReference>
<evidence type="ECO:0000256" key="19">
    <source>
        <dbReference type="PIRNR" id="PIRNR000006"/>
    </source>
</evidence>
<evidence type="ECO:0000256" key="9">
    <source>
        <dbReference type="ARBA" id="ARBA00022692"/>
    </source>
</evidence>
<keyword evidence="10 19" id="KW-0479">Metal-binding</keyword>
<evidence type="ECO:0000256" key="4">
    <source>
        <dbReference type="ARBA" id="ARBA00022448"/>
    </source>
</evidence>
<evidence type="ECO:0000256" key="5">
    <source>
        <dbReference type="ARBA" id="ARBA00022475"/>
    </source>
</evidence>
<evidence type="ECO:0000256" key="7">
    <source>
        <dbReference type="ARBA" id="ARBA00022617"/>
    </source>
</evidence>
<organism evidence="22 23">
    <name type="scientific">Noviluteimonas caseinilytica</name>
    <dbReference type="NCBI Taxonomy" id="2675101"/>
    <lineage>
        <taxon>Bacteria</taxon>
        <taxon>Pseudomonadati</taxon>
        <taxon>Pseudomonadota</taxon>
        <taxon>Gammaproteobacteria</taxon>
        <taxon>Lysobacterales</taxon>
        <taxon>Lysobacteraceae</taxon>
        <taxon>Noviluteimonas</taxon>
    </lineage>
</organism>
<dbReference type="InterPro" id="IPR009056">
    <property type="entry name" value="Cyt_c-like_dom"/>
</dbReference>
<dbReference type="SUPFAM" id="SSF46626">
    <property type="entry name" value="Cytochrome c"/>
    <property type="match status" value="2"/>
</dbReference>
<evidence type="ECO:0000256" key="12">
    <source>
        <dbReference type="ARBA" id="ARBA00022781"/>
    </source>
</evidence>
<dbReference type="InterPro" id="IPR050597">
    <property type="entry name" value="Cytochrome_c_Oxidase_Subunit"/>
</dbReference>
<keyword evidence="23" id="KW-1185">Reference proteome</keyword>
<evidence type="ECO:0000259" key="21">
    <source>
        <dbReference type="PROSITE" id="PS51007"/>
    </source>
</evidence>
<reference evidence="22 23" key="1">
    <citation type="submission" date="2021-03" db="EMBL/GenBank/DDBJ databases">
        <title>Complete Genome Sequences of Two Lysobacter Strains Isolated from Sea Water (Lysobacter caseinilyticus) and Soil (Lysobacter helvus) in South Korea.</title>
        <authorList>
            <person name="Watanabe Y."/>
            <person name="Arakawa K."/>
        </authorList>
    </citation>
    <scope>NUCLEOTIDE SEQUENCE [LARGE SCALE GENOMIC DNA]</scope>
    <source>
        <strain evidence="22 23">KVB24</strain>
    </source>
</reference>
<evidence type="ECO:0000256" key="8">
    <source>
        <dbReference type="ARBA" id="ARBA00022660"/>
    </source>
</evidence>
<dbReference type="PIRSF" id="PIRSF000006">
    <property type="entry name" value="Cbb3-Cox_fixP"/>
    <property type="match status" value="1"/>
</dbReference>
<feature type="transmembrane region" description="Helical" evidence="20">
    <location>
        <begin position="56"/>
        <end position="75"/>
    </location>
</feature>
<keyword evidence="4 19" id="KW-0813">Transport</keyword>
<feature type="domain" description="Cytochrome c" evidence="21">
    <location>
        <begin position="213"/>
        <end position="293"/>
    </location>
</feature>
<dbReference type="PANTHER" id="PTHR33751">
    <property type="entry name" value="CBB3-TYPE CYTOCHROME C OXIDASE SUBUNIT FIXP"/>
    <property type="match status" value="1"/>
</dbReference>
<evidence type="ECO:0000256" key="1">
    <source>
        <dbReference type="ARBA" id="ARBA00004533"/>
    </source>
</evidence>
<dbReference type="InterPro" id="IPR036909">
    <property type="entry name" value="Cyt_c-like_dom_sf"/>
</dbReference>
<gene>
    <name evidence="22" type="primary">ccoP1</name>
    <name evidence="22" type="ORF">LYSCAS_27590</name>
</gene>
<dbReference type="InterPro" id="IPR008168">
    <property type="entry name" value="Cyt_C_IC"/>
</dbReference>
<evidence type="ECO:0000256" key="3">
    <source>
        <dbReference type="ARBA" id="ARBA00006113"/>
    </source>
</evidence>
<keyword evidence="7 19" id="KW-0349">Heme</keyword>
<evidence type="ECO:0000256" key="13">
    <source>
        <dbReference type="ARBA" id="ARBA00022982"/>
    </source>
</evidence>
<feature type="transmembrane region" description="Helical" evidence="20">
    <location>
        <begin position="7"/>
        <end position="28"/>
    </location>
</feature>
<dbReference type="InterPro" id="IPR032858">
    <property type="entry name" value="CcoP_N"/>
</dbReference>
<dbReference type="PRINTS" id="PR00605">
    <property type="entry name" value="CYTCHROMECIC"/>
</dbReference>
<sequence>MSGFWSGWVVVLAVVTIGVSLFLFAWGLRVHIPVQDDGTTGHNWDGIREGLHKLPWWWVAVSIGAFAWAIGYLVLYPGLGNFAGVLGWSSPEQHQRDTAANTAKRASQNNPWRAMTIAQLAKDRNAIDVGGRLFQDNCAACHGKGARGNPHVGAPDLTDAVWQFGGSEDAILASILDGRSAVMPPWGQALQKDGVEEVASYLQSLSGNASRDWQVKAGHERYDMFCVSCHGPGGVGRATIAPSLADQTWLYGNDWSDITTSIRDGRTGVMPAWRTRLGVDQSRLVAAWVVAQAAHGRPAGK</sequence>
<evidence type="ECO:0000256" key="15">
    <source>
        <dbReference type="ARBA" id="ARBA00023002"/>
    </source>
</evidence>
<evidence type="ECO:0000256" key="11">
    <source>
        <dbReference type="ARBA" id="ARBA00022737"/>
    </source>
</evidence>
<dbReference type="PROSITE" id="PS51007">
    <property type="entry name" value="CYTC"/>
    <property type="match status" value="2"/>
</dbReference>
<proteinExistence type="inferred from homology"/>
<comment type="similarity">
    <text evidence="3 19">Belongs to the CcoP / FixP family.</text>
</comment>
<comment type="subunit">
    <text evidence="19">Component of the cbb3-type cytochrome c oxidase.</text>
</comment>
<name>A0ABM7Q8F7_9GAMM</name>
<comment type="pathway">
    <text evidence="2 19">Energy metabolism; oxidative phosphorylation.</text>
</comment>
<feature type="domain" description="Cytochrome c" evidence="21">
    <location>
        <begin position="125"/>
        <end position="206"/>
    </location>
</feature>
<dbReference type="Pfam" id="PF13442">
    <property type="entry name" value="Cytochrome_CBB3"/>
    <property type="match status" value="2"/>
</dbReference>
<keyword evidence="12 19" id="KW-0375">Hydrogen ion transport</keyword>
<keyword evidence="17 19" id="KW-0406">Ion transport</keyword>
<keyword evidence="18 19" id="KW-0472">Membrane</keyword>
<evidence type="ECO:0000256" key="20">
    <source>
        <dbReference type="SAM" id="Phobius"/>
    </source>
</evidence>
<keyword evidence="14 20" id="KW-1133">Transmembrane helix</keyword>
<dbReference type="NCBIfam" id="TIGR00782">
    <property type="entry name" value="ccoP"/>
    <property type="match status" value="1"/>
</dbReference>
<comment type="cofactor">
    <cofactor evidence="19">
        <name>heme c</name>
        <dbReference type="ChEBI" id="CHEBI:61717"/>
    </cofactor>
    <text evidence="19">Binds 2 heme C groups per subunit.</text>
</comment>
<dbReference type="Pfam" id="PF14715">
    <property type="entry name" value="FixP_N"/>
    <property type="match status" value="1"/>
</dbReference>
<keyword evidence="8 19" id="KW-0679">Respiratory chain</keyword>
<accession>A0ABM7Q8F7</accession>
<keyword evidence="15 19" id="KW-0560">Oxidoreductase</keyword>
<evidence type="ECO:0000256" key="2">
    <source>
        <dbReference type="ARBA" id="ARBA00004673"/>
    </source>
</evidence>
<keyword evidence="16 19" id="KW-0408">Iron</keyword>
<keyword evidence="11" id="KW-0677">Repeat</keyword>
<dbReference type="Proteomes" id="UP000681317">
    <property type="component" value="Chromosome"/>
</dbReference>
<dbReference type="InterPro" id="IPR004678">
    <property type="entry name" value="Cyt_c_oxidase_cbb3_su3"/>
</dbReference>
<dbReference type="PANTHER" id="PTHR33751:SF1">
    <property type="entry name" value="CBB3-TYPE CYTOCHROME C OXIDASE SUBUNIT FIXP"/>
    <property type="match status" value="1"/>
</dbReference>
<comment type="function">
    <text evidence="19">C-type cytochrome. Part of the cbb3-type cytochrome c oxidase complex.</text>
</comment>
<dbReference type="RefSeq" id="WP_213434655.1">
    <property type="nucleotide sequence ID" value="NZ_AP024545.1"/>
</dbReference>
<evidence type="ECO:0000256" key="16">
    <source>
        <dbReference type="ARBA" id="ARBA00023004"/>
    </source>
</evidence>
<evidence type="ECO:0000256" key="10">
    <source>
        <dbReference type="ARBA" id="ARBA00022723"/>
    </source>
</evidence>
<keyword evidence="9 20" id="KW-0812">Transmembrane</keyword>
<protein>
    <recommendedName>
        <fullName evidence="19">Cbb3-type cytochrome c oxidase subunit</fullName>
    </recommendedName>
</protein>
<evidence type="ECO:0000313" key="22">
    <source>
        <dbReference type="EMBL" id="BCT93735.1"/>
    </source>
</evidence>
<keyword evidence="13 19" id="KW-0249">Electron transport</keyword>
<keyword evidence="5 19" id="KW-1003">Cell membrane</keyword>
<dbReference type="EMBL" id="AP024545">
    <property type="protein sequence ID" value="BCT93735.1"/>
    <property type="molecule type" value="Genomic_DNA"/>
</dbReference>